<evidence type="ECO:0000313" key="1">
    <source>
        <dbReference type="EMBL" id="NYE50536.1"/>
    </source>
</evidence>
<reference evidence="1 2" key="1">
    <citation type="submission" date="2020-07" db="EMBL/GenBank/DDBJ databases">
        <title>Sequencing the genomes of 1000 actinobacteria strains.</title>
        <authorList>
            <person name="Klenk H.-P."/>
        </authorList>
    </citation>
    <scope>NUCLEOTIDE SEQUENCE [LARGE SCALE GENOMIC DNA]</scope>
    <source>
        <strain evidence="1 2">CXB654</strain>
    </source>
</reference>
<evidence type="ECO:0000313" key="2">
    <source>
        <dbReference type="Proteomes" id="UP000589036"/>
    </source>
</evidence>
<sequence length="80" mass="9222">MAFYRIRMTNGSTRTQQALRVRTDAHSLYLENRSAGAWRPVLDVRLDEVEQLQRRFTENNGSWVWISEALPAPAGVHARP</sequence>
<dbReference type="Proteomes" id="UP000589036">
    <property type="component" value="Unassembled WGS sequence"/>
</dbReference>
<keyword evidence="2" id="KW-1185">Reference proteome</keyword>
<dbReference type="EMBL" id="JACCCC010000001">
    <property type="protein sequence ID" value="NYE50536.1"/>
    <property type="molecule type" value="Genomic_DNA"/>
</dbReference>
<comment type="caution">
    <text evidence="1">The sequence shown here is derived from an EMBL/GenBank/DDBJ whole genome shotgun (WGS) entry which is preliminary data.</text>
</comment>
<name>A0A852U110_9ACTN</name>
<organism evidence="1 2">
    <name type="scientific">Spinactinospora alkalitolerans</name>
    <dbReference type="NCBI Taxonomy" id="687207"/>
    <lineage>
        <taxon>Bacteria</taxon>
        <taxon>Bacillati</taxon>
        <taxon>Actinomycetota</taxon>
        <taxon>Actinomycetes</taxon>
        <taxon>Streptosporangiales</taxon>
        <taxon>Nocardiopsidaceae</taxon>
        <taxon>Spinactinospora</taxon>
    </lineage>
</organism>
<accession>A0A852U110</accession>
<proteinExistence type="predicted"/>
<dbReference type="RefSeq" id="WP_179645999.1">
    <property type="nucleotide sequence ID" value="NZ_BAAAYY010000006.1"/>
</dbReference>
<gene>
    <name evidence="1" type="ORF">HDA32_005656</name>
</gene>
<dbReference type="AlphaFoldDB" id="A0A852U110"/>
<protein>
    <submittedName>
        <fullName evidence="1">Uncharacterized protein</fullName>
    </submittedName>
</protein>